<evidence type="ECO:0000313" key="2">
    <source>
        <dbReference type="Proteomes" id="UP000664917"/>
    </source>
</evidence>
<protein>
    <recommendedName>
        <fullName evidence="3">YD repeat-containing protein</fullName>
    </recommendedName>
</protein>
<name>A0A874MG55_9CAUD</name>
<sequence>MANIATGRYSSRQMETGLSVPEHDYIGVTNDANGNPTTVVYRAGGSSGQIVSTVNMAYDANGYLISVTRIS</sequence>
<evidence type="ECO:0000313" key="1">
    <source>
        <dbReference type="EMBL" id="QPD06454.1"/>
    </source>
</evidence>
<dbReference type="EMBL" id="MW015080">
    <property type="protein sequence ID" value="QPD06454.1"/>
    <property type="molecule type" value="Genomic_DNA"/>
</dbReference>
<accession>A0A874MG55</accession>
<evidence type="ECO:0008006" key="3">
    <source>
        <dbReference type="Google" id="ProtNLM"/>
    </source>
</evidence>
<reference evidence="1" key="1">
    <citation type="submission" date="2020-09" db="EMBL/GenBank/DDBJ databases">
        <authorList>
            <person name="Zhang D."/>
            <person name="Hatherill J.R."/>
            <person name="Ramirez J.F."/>
            <person name="Edinger B."/>
            <person name="Balarin R."/>
            <person name="Sullivan A."/>
            <person name="Humpal K.M."/>
            <person name="Guseva A."/>
            <person name="Butela K.A."/>
            <person name="Garlena R.A."/>
            <person name="Russell D.A."/>
            <person name="Pope W.H."/>
            <person name="Jacobs-Sera D."/>
            <person name="Hatfull G.F."/>
        </authorList>
    </citation>
    <scope>NUCLEOTIDE SEQUENCE</scope>
</reference>
<keyword evidence="2" id="KW-1185">Reference proteome</keyword>
<proteinExistence type="predicted"/>
<organism evidence="1 2">
    <name type="scientific">Synechococcus phage S-SRP01</name>
    <dbReference type="NCBI Taxonomy" id="2781607"/>
    <lineage>
        <taxon>Viruses</taxon>
        <taxon>Duplodnaviria</taxon>
        <taxon>Heunggongvirae</taxon>
        <taxon>Uroviricota</taxon>
        <taxon>Caudoviricetes</taxon>
        <taxon>Autographivirales</taxon>
        <taxon>Sechaudvirinae</taxon>
        <taxon>Nerivirus</taxon>
        <taxon>Nerivirus SSRP01</taxon>
    </lineage>
</organism>
<dbReference type="Proteomes" id="UP000664917">
    <property type="component" value="Segment"/>
</dbReference>